<feature type="compositionally biased region" description="Low complexity" evidence="1">
    <location>
        <begin position="115"/>
        <end position="135"/>
    </location>
</feature>
<dbReference type="Pfam" id="PF11905">
    <property type="entry name" value="DUF3425"/>
    <property type="match status" value="1"/>
</dbReference>
<dbReference type="Gene3D" id="1.20.5.170">
    <property type="match status" value="1"/>
</dbReference>
<sequence length="563" mass="61988">MPASVGGPSTPSADAAERKRLRDRVAQQNLRNKRNQHIQALEQQVRLCQELHRGLGDTLISTAGQGIGGRNADDIKTINDLTAENAALRKRQNQLQALFASFKEVFEPASIAAEAASTSNAGPTTATATATASTTVSRHEQTSKQACPPLAQPSSPPQNASPASSSSTAEVVMSSSVPYQPIQNTRAMADTLPDYSIWLAGINNNGASTDRDPGTETACAHHSQIGGMAMHSINYHATTSAAYLHDLTDDTPSLLDTHSSCMAADPSDMWAVSRMAPPQYLKSAVTMTTPMASYPALSARPMNTPTDLATPYGPSILDHPCSASVCAWQPAPPPSIPRDDAASTASRVEDIPVWARIPVRNYGPNDVGRPAWDANIRIIFDSPETPSPLDLMFGSKHNPLADSLQRSCKRYYKGHVVRLAVGWQVYQYIKWRTQPTATRYALLPHYLKPIHEQIWLPHPGSLDLIVWEPLRRKMLRDYEKYDIALFIRQYTRCLQLRWDADDTDVLETDSVSGAHVLQPAFVDRMMSASGWGLKPEFQTYYPELFDDNEWQTVVYDPKPKTLL</sequence>
<reference evidence="2 3" key="1">
    <citation type="submission" date="2024-01" db="EMBL/GenBank/DDBJ databases">
        <authorList>
            <person name="Allen C."/>
            <person name="Tagirdzhanova G."/>
        </authorList>
    </citation>
    <scope>NUCLEOTIDE SEQUENCE [LARGE SCALE GENOMIC DNA]</scope>
</reference>
<keyword evidence="3" id="KW-1185">Reference proteome</keyword>
<feature type="region of interest" description="Disordered" evidence="1">
    <location>
        <begin position="1"/>
        <end position="22"/>
    </location>
</feature>
<evidence type="ECO:0000256" key="1">
    <source>
        <dbReference type="SAM" id="MobiDB-lite"/>
    </source>
</evidence>
<evidence type="ECO:0000313" key="2">
    <source>
        <dbReference type="EMBL" id="CAK7217078.1"/>
    </source>
</evidence>
<dbReference type="SUPFAM" id="SSF57959">
    <property type="entry name" value="Leucine zipper domain"/>
    <property type="match status" value="1"/>
</dbReference>
<accession>A0ABP0BBW5</accession>
<dbReference type="Proteomes" id="UP001642405">
    <property type="component" value="Unassembled WGS sequence"/>
</dbReference>
<feature type="compositionally biased region" description="Low complexity" evidence="1">
    <location>
        <begin position="157"/>
        <end position="169"/>
    </location>
</feature>
<evidence type="ECO:0008006" key="4">
    <source>
        <dbReference type="Google" id="ProtNLM"/>
    </source>
</evidence>
<name>A0ABP0BBW5_9PEZI</name>
<dbReference type="PANTHER" id="PTHR37012:SF6">
    <property type="entry name" value="BZIP TRANSCRIPTION FACTOR"/>
    <property type="match status" value="1"/>
</dbReference>
<proteinExistence type="predicted"/>
<comment type="caution">
    <text evidence="2">The sequence shown here is derived from an EMBL/GenBank/DDBJ whole genome shotgun (WGS) entry which is preliminary data.</text>
</comment>
<evidence type="ECO:0000313" key="3">
    <source>
        <dbReference type="Proteomes" id="UP001642405"/>
    </source>
</evidence>
<organism evidence="2 3">
    <name type="scientific">Sporothrix curviconia</name>
    <dbReference type="NCBI Taxonomy" id="1260050"/>
    <lineage>
        <taxon>Eukaryota</taxon>
        <taxon>Fungi</taxon>
        <taxon>Dikarya</taxon>
        <taxon>Ascomycota</taxon>
        <taxon>Pezizomycotina</taxon>
        <taxon>Sordariomycetes</taxon>
        <taxon>Sordariomycetidae</taxon>
        <taxon>Ophiostomatales</taxon>
        <taxon>Ophiostomataceae</taxon>
        <taxon>Sporothrix</taxon>
    </lineage>
</organism>
<feature type="region of interest" description="Disordered" evidence="1">
    <location>
        <begin position="115"/>
        <end position="169"/>
    </location>
</feature>
<protein>
    <recommendedName>
        <fullName evidence="4">BZIP transcription factor</fullName>
    </recommendedName>
</protein>
<dbReference type="PANTHER" id="PTHR37012">
    <property type="entry name" value="B-ZIP TRANSCRIPTION FACTOR (EUROFUNG)-RELATED"/>
    <property type="match status" value="1"/>
</dbReference>
<gene>
    <name evidence="2" type="ORF">SCUCBS95973_003029</name>
</gene>
<dbReference type="InterPro" id="IPR046347">
    <property type="entry name" value="bZIP_sf"/>
</dbReference>
<dbReference type="EMBL" id="CAWUHB010000012">
    <property type="protein sequence ID" value="CAK7217078.1"/>
    <property type="molecule type" value="Genomic_DNA"/>
</dbReference>
<dbReference type="CDD" id="cd14688">
    <property type="entry name" value="bZIP_YAP"/>
    <property type="match status" value="1"/>
</dbReference>
<dbReference type="InterPro" id="IPR021833">
    <property type="entry name" value="DUF3425"/>
</dbReference>